<organism evidence="1 2">
    <name type="scientific">Babjeviella inositovora NRRL Y-12698</name>
    <dbReference type="NCBI Taxonomy" id="984486"/>
    <lineage>
        <taxon>Eukaryota</taxon>
        <taxon>Fungi</taxon>
        <taxon>Dikarya</taxon>
        <taxon>Ascomycota</taxon>
        <taxon>Saccharomycotina</taxon>
        <taxon>Pichiomycetes</taxon>
        <taxon>Serinales incertae sedis</taxon>
        <taxon>Babjeviella</taxon>
    </lineage>
</organism>
<gene>
    <name evidence="1" type="ORF">BABINDRAFT_124463</name>
</gene>
<proteinExistence type="predicted"/>
<protein>
    <submittedName>
        <fullName evidence="1">Uncharacterized protein</fullName>
    </submittedName>
</protein>
<sequence length="210" mass="24203">MSYAIPMYREIESSDWSSLVRYHVNSIRETLSTQCSQSSSDDWVFGIKEYFTYKYLAPQVSKQITYANKEAKFDEDDASTRLAFALVSSWKGITKVEILDIIGTIEIVTASENGGSSGVDELLTDCEKMYKVRYWLSELRALRVYTRMLEGKEVFGLDVTNNLENCVLRNEGPIIWLAICQLEKLVELQLSSEKLKEDEHFKVETIRQFC</sequence>
<dbReference type="Proteomes" id="UP000094336">
    <property type="component" value="Unassembled WGS sequence"/>
</dbReference>
<dbReference type="EMBL" id="KV454429">
    <property type="protein sequence ID" value="ODQ80506.1"/>
    <property type="molecule type" value="Genomic_DNA"/>
</dbReference>
<reference evidence="2" key="1">
    <citation type="submission" date="2016-05" db="EMBL/GenBank/DDBJ databases">
        <title>Comparative genomics of biotechnologically important yeasts.</title>
        <authorList>
            <consortium name="DOE Joint Genome Institute"/>
            <person name="Riley R."/>
            <person name="Haridas S."/>
            <person name="Wolfe K.H."/>
            <person name="Lopes M.R."/>
            <person name="Hittinger C.T."/>
            <person name="Goker M."/>
            <person name="Salamov A."/>
            <person name="Wisecaver J."/>
            <person name="Long T.M."/>
            <person name="Aerts A.L."/>
            <person name="Barry K."/>
            <person name="Choi C."/>
            <person name="Clum A."/>
            <person name="Coughlan A.Y."/>
            <person name="Deshpande S."/>
            <person name="Douglass A.P."/>
            <person name="Hanson S.J."/>
            <person name="Klenk H.-P."/>
            <person name="Labutti K."/>
            <person name="Lapidus A."/>
            <person name="Lindquist E."/>
            <person name="Lipzen A."/>
            <person name="Meier-Kolthoff J.P."/>
            <person name="Ohm R.A."/>
            <person name="Otillar R.P."/>
            <person name="Pangilinan J."/>
            <person name="Peng Y."/>
            <person name="Rokas A."/>
            <person name="Rosa C.A."/>
            <person name="Scheuner C."/>
            <person name="Sibirny A.A."/>
            <person name="Slot J.C."/>
            <person name="Stielow J.B."/>
            <person name="Sun H."/>
            <person name="Kurtzman C.P."/>
            <person name="Blackwell M."/>
            <person name="Grigoriev I.V."/>
            <person name="Jeffries T.W."/>
        </authorList>
    </citation>
    <scope>NUCLEOTIDE SEQUENCE [LARGE SCALE GENOMIC DNA]</scope>
    <source>
        <strain evidence="2">NRRL Y-12698</strain>
    </source>
</reference>
<name>A0A1E3QS14_9ASCO</name>
<evidence type="ECO:0000313" key="2">
    <source>
        <dbReference type="Proteomes" id="UP000094336"/>
    </source>
</evidence>
<evidence type="ECO:0000313" key="1">
    <source>
        <dbReference type="EMBL" id="ODQ80506.1"/>
    </source>
</evidence>
<accession>A0A1E3QS14</accession>
<dbReference type="GeneID" id="30144824"/>
<dbReference type="RefSeq" id="XP_018985834.1">
    <property type="nucleotide sequence ID" value="XM_019126970.1"/>
</dbReference>
<dbReference type="AlphaFoldDB" id="A0A1E3QS14"/>
<keyword evidence="2" id="KW-1185">Reference proteome</keyword>